<evidence type="ECO:0000313" key="2">
    <source>
        <dbReference type="EMBL" id="SCW78300.1"/>
    </source>
</evidence>
<dbReference type="STRING" id="260084.SAMN02927928_3369"/>
<keyword evidence="3" id="KW-1185">Reference proteome</keyword>
<name>A0A1G4TA40_9CAUL</name>
<gene>
    <name evidence="2" type="ORF">SAMN02927928_3369</name>
</gene>
<dbReference type="Proteomes" id="UP000199150">
    <property type="component" value="Unassembled WGS sequence"/>
</dbReference>
<evidence type="ECO:0000313" key="3">
    <source>
        <dbReference type="Proteomes" id="UP000199150"/>
    </source>
</evidence>
<protein>
    <submittedName>
        <fullName evidence="2">Regulator of ribonuclease activity B</fullName>
    </submittedName>
</protein>
<evidence type="ECO:0000259" key="1">
    <source>
        <dbReference type="Pfam" id="PF06877"/>
    </source>
</evidence>
<dbReference type="EMBL" id="FMTS01000007">
    <property type="protein sequence ID" value="SCW78300.1"/>
    <property type="molecule type" value="Genomic_DNA"/>
</dbReference>
<proteinExistence type="predicted"/>
<reference evidence="3" key="1">
    <citation type="submission" date="2016-10" db="EMBL/GenBank/DDBJ databases">
        <authorList>
            <person name="Varghese N."/>
            <person name="Submissions S."/>
        </authorList>
    </citation>
    <scope>NUCLEOTIDE SEQUENCE [LARGE SCALE GENOMIC DNA]</scope>
    <source>
        <strain evidence="3">CGMCC 1.3431</strain>
    </source>
</reference>
<sequence length="120" mass="13332">MPVDFPADENGDVLRAMQADGDDLSVARDIDFSLLFGDEESAKAFCVIFAERGYEVDYGPWEIDHDNVTDLKFGKWNVQVVHHMVPDHALITAFEAELQEAATPLGGRNDGWGCFQVNEA</sequence>
<accession>A0A1G4TA40</accession>
<dbReference type="SUPFAM" id="SSF89946">
    <property type="entry name" value="Hypothetical protein VC0424"/>
    <property type="match status" value="1"/>
</dbReference>
<dbReference type="Pfam" id="PF06877">
    <property type="entry name" value="RraB"/>
    <property type="match status" value="1"/>
</dbReference>
<feature type="domain" description="Regulator of ribonuclease activity B" evidence="1">
    <location>
        <begin position="8"/>
        <end position="114"/>
    </location>
</feature>
<organism evidence="2 3">
    <name type="scientific">Asticcacaulis taihuensis</name>
    <dbReference type="NCBI Taxonomy" id="260084"/>
    <lineage>
        <taxon>Bacteria</taxon>
        <taxon>Pseudomonadati</taxon>
        <taxon>Pseudomonadota</taxon>
        <taxon>Alphaproteobacteria</taxon>
        <taxon>Caulobacterales</taxon>
        <taxon>Caulobacteraceae</taxon>
        <taxon>Asticcacaulis</taxon>
    </lineage>
</organism>
<dbReference type="Gene3D" id="3.30.70.970">
    <property type="entry name" value="RraB-like"/>
    <property type="match status" value="1"/>
</dbReference>
<dbReference type="AlphaFoldDB" id="A0A1G4TA40"/>
<dbReference type="RefSeq" id="WP_090650244.1">
    <property type="nucleotide sequence ID" value="NZ_CBCRYE010000007.1"/>
</dbReference>
<dbReference type="OrthoDB" id="120234at2"/>
<dbReference type="InterPro" id="IPR009671">
    <property type="entry name" value="RraB_dom"/>
</dbReference>
<dbReference type="InterPro" id="IPR036701">
    <property type="entry name" value="RraB-like_sf"/>
</dbReference>